<evidence type="ECO:0000259" key="3">
    <source>
        <dbReference type="Pfam" id="PF17853"/>
    </source>
</evidence>
<feature type="domain" description="CdaR GGDEF-like" evidence="3">
    <location>
        <begin position="158"/>
        <end position="289"/>
    </location>
</feature>
<keyword evidence="5" id="KW-1185">Reference proteome</keyword>
<dbReference type="PANTHER" id="PTHR33744">
    <property type="entry name" value="CARBOHYDRATE DIACID REGULATOR"/>
    <property type="match status" value="1"/>
</dbReference>
<organism evidence="4 5">
    <name type="scientific">Desulfosporosinus hippei DSM 8344</name>
    <dbReference type="NCBI Taxonomy" id="1121419"/>
    <lineage>
        <taxon>Bacteria</taxon>
        <taxon>Bacillati</taxon>
        <taxon>Bacillota</taxon>
        <taxon>Clostridia</taxon>
        <taxon>Eubacteriales</taxon>
        <taxon>Desulfitobacteriaceae</taxon>
        <taxon>Desulfosporosinus</taxon>
    </lineage>
</organism>
<dbReference type="RefSeq" id="WP_092334759.1">
    <property type="nucleotide sequence ID" value="NZ_FNCP01000021.1"/>
</dbReference>
<dbReference type="InterPro" id="IPR042070">
    <property type="entry name" value="PucR_C-HTH_sf"/>
</dbReference>
<dbReference type="InterPro" id="IPR041522">
    <property type="entry name" value="CdaR_GGDEF"/>
</dbReference>
<dbReference type="OrthoDB" id="143422at2"/>
<gene>
    <name evidence="4" type="ORF">SAMN05443529_12151</name>
</gene>
<dbReference type="InterPro" id="IPR051448">
    <property type="entry name" value="CdaR-like_regulators"/>
</dbReference>
<dbReference type="EMBL" id="FNCP01000021">
    <property type="protein sequence ID" value="SDH89014.1"/>
    <property type="molecule type" value="Genomic_DNA"/>
</dbReference>
<evidence type="ECO:0000313" key="5">
    <source>
        <dbReference type="Proteomes" id="UP000198656"/>
    </source>
</evidence>
<dbReference type="Gene3D" id="1.10.10.2840">
    <property type="entry name" value="PucR C-terminal helix-turn-helix domain"/>
    <property type="match status" value="1"/>
</dbReference>
<dbReference type="AlphaFoldDB" id="A0A1G8G3P0"/>
<dbReference type="Pfam" id="PF17853">
    <property type="entry name" value="GGDEF_2"/>
    <property type="match status" value="1"/>
</dbReference>
<evidence type="ECO:0000259" key="2">
    <source>
        <dbReference type="Pfam" id="PF13556"/>
    </source>
</evidence>
<evidence type="ECO:0000313" key="4">
    <source>
        <dbReference type="EMBL" id="SDH89014.1"/>
    </source>
</evidence>
<feature type="domain" description="PucR C-terminal helix-turn-helix" evidence="2">
    <location>
        <begin position="341"/>
        <end position="399"/>
    </location>
</feature>
<dbReference type="STRING" id="1121419.SAMN05443529_12151"/>
<dbReference type="Proteomes" id="UP000198656">
    <property type="component" value="Unassembled WGS sequence"/>
</dbReference>
<protein>
    <submittedName>
        <fullName evidence="4">Sugar diacid utilization regulator</fullName>
    </submittedName>
</protein>
<accession>A0A1G8G3P0</accession>
<dbReference type="PANTHER" id="PTHR33744:SF1">
    <property type="entry name" value="DNA-BINDING TRANSCRIPTIONAL ACTIVATOR ADER"/>
    <property type="match status" value="1"/>
</dbReference>
<dbReference type="Pfam" id="PF13556">
    <property type="entry name" value="HTH_30"/>
    <property type="match status" value="1"/>
</dbReference>
<sequence>MDIHGVQKLQSGLLRIIAEGAGVADIAEALTKVIDAPVIVTNEFHKIIASTHEAYPRHSFIRSNQIERANNPGLCQINLGSNINEAYSFPSYIKNETLGFLYIIDEKADSDSAAIQRVGEAAALVLAVQLAKEKEFSLSEKRYIDAFLFDLLYGNMESGKDIISRGELWGWDLSQPQCVLVFEFDDYDYFSGDKELIEVLFDSVQSVMNELGEKPVLTKKKGEVIAILFKSKDSLQEQSDYTKLLTDKVKNLVQTRIPSRTLRLGIGRIYKNPKEIFRSYQEAKVALELGKLMDSRLRTPFFVKLGVARILYNHDRQELAELYKETLGDLERYDLMQKTDLLKTLETFLANRCDLKETAKVSYVHPNTLRYRLKKIEEILAINLDDFDTKLDLMVAFKIKYLKASEIEK</sequence>
<reference evidence="5" key="1">
    <citation type="submission" date="2016-10" db="EMBL/GenBank/DDBJ databases">
        <authorList>
            <person name="Varghese N."/>
            <person name="Submissions S."/>
        </authorList>
    </citation>
    <scope>NUCLEOTIDE SEQUENCE [LARGE SCALE GENOMIC DNA]</scope>
    <source>
        <strain evidence="5">DSM 8344</strain>
    </source>
</reference>
<name>A0A1G8G3P0_9FIRM</name>
<comment type="similarity">
    <text evidence="1">Belongs to the CdaR family.</text>
</comment>
<evidence type="ECO:0000256" key="1">
    <source>
        <dbReference type="ARBA" id="ARBA00006754"/>
    </source>
</evidence>
<dbReference type="InterPro" id="IPR025736">
    <property type="entry name" value="PucR_C-HTH_dom"/>
</dbReference>
<proteinExistence type="inferred from homology"/>